<name>A0ABV6AWW0_9DEIO</name>
<sequence>MKRIPVFMVSGVLGLGTLALAQGGMDHSSMGGTSKGASPSGPGMAVGQMDMSGLKKLSGKAFERLPEHDGAAPLGRPRDGPRRVAAEQRRHR</sequence>
<evidence type="ECO:0000256" key="2">
    <source>
        <dbReference type="SAM" id="SignalP"/>
    </source>
</evidence>
<proteinExistence type="predicted"/>
<evidence type="ECO:0000313" key="4">
    <source>
        <dbReference type="Proteomes" id="UP001589733"/>
    </source>
</evidence>
<feature type="compositionally biased region" description="Basic and acidic residues" evidence="1">
    <location>
        <begin position="61"/>
        <end position="92"/>
    </location>
</feature>
<feature type="chain" id="PRO_5046437302" evidence="2">
    <location>
        <begin position="22"/>
        <end position="92"/>
    </location>
</feature>
<gene>
    <name evidence="3" type="ORF">ACFFLM_05775</name>
</gene>
<dbReference type="RefSeq" id="WP_380006560.1">
    <property type="nucleotide sequence ID" value="NZ_JBHLYR010000016.1"/>
</dbReference>
<comment type="caution">
    <text evidence="3">The sequence shown here is derived from an EMBL/GenBank/DDBJ whole genome shotgun (WGS) entry which is preliminary data.</text>
</comment>
<dbReference type="EMBL" id="JBHLYR010000016">
    <property type="protein sequence ID" value="MFB9991477.1"/>
    <property type="molecule type" value="Genomic_DNA"/>
</dbReference>
<evidence type="ECO:0000313" key="3">
    <source>
        <dbReference type="EMBL" id="MFB9991477.1"/>
    </source>
</evidence>
<feature type="region of interest" description="Disordered" evidence="1">
    <location>
        <begin position="22"/>
        <end position="92"/>
    </location>
</feature>
<accession>A0ABV6AWW0</accession>
<protein>
    <submittedName>
        <fullName evidence="3">Uncharacterized protein</fullName>
    </submittedName>
</protein>
<feature type="signal peptide" evidence="2">
    <location>
        <begin position="1"/>
        <end position="21"/>
    </location>
</feature>
<reference evidence="3 4" key="1">
    <citation type="submission" date="2024-09" db="EMBL/GenBank/DDBJ databases">
        <authorList>
            <person name="Sun Q."/>
            <person name="Mori K."/>
        </authorList>
    </citation>
    <scope>NUCLEOTIDE SEQUENCE [LARGE SCALE GENOMIC DNA]</scope>
    <source>
        <strain evidence="3 4">JCM 13503</strain>
    </source>
</reference>
<keyword evidence="2" id="KW-0732">Signal</keyword>
<evidence type="ECO:0000256" key="1">
    <source>
        <dbReference type="SAM" id="MobiDB-lite"/>
    </source>
</evidence>
<organism evidence="3 4">
    <name type="scientific">Deinococcus oregonensis</name>
    <dbReference type="NCBI Taxonomy" id="1805970"/>
    <lineage>
        <taxon>Bacteria</taxon>
        <taxon>Thermotogati</taxon>
        <taxon>Deinococcota</taxon>
        <taxon>Deinococci</taxon>
        <taxon>Deinococcales</taxon>
        <taxon>Deinococcaceae</taxon>
        <taxon>Deinococcus</taxon>
    </lineage>
</organism>
<keyword evidence="4" id="KW-1185">Reference proteome</keyword>
<dbReference type="Proteomes" id="UP001589733">
    <property type="component" value="Unassembled WGS sequence"/>
</dbReference>